<dbReference type="AlphaFoldDB" id="A0AAW9A918"/>
<dbReference type="SUPFAM" id="SSF48008">
    <property type="entry name" value="GntR ligand-binding domain-like"/>
    <property type="match status" value="1"/>
</dbReference>
<protein>
    <submittedName>
        <fullName evidence="5">FCD domain-containing protein</fullName>
    </submittedName>
</protein>
<evidence type="ECO:0000313" key="5">
    <source>
        <dbReference type="EMBL" id="MDW0116203.1"/>
    </source>
</evidence>
<evidence type="ECO:0000256" key="2">
    <source>
        <dbReference type="ARBA" id="ARBA00023125"/>
    </source>
</evidence>
<gene>
    <name evidence="5" type="ORF">QTL97_04605</name>
</gene>
<evidence type="ECO:0000259" key="4">
    <source>
        <dbReference type="Pfam" id="PF07729"/>
    </source>
</evidence>
<comment type="caution">
    <text evidence="5">The sequence shown here is derived from an EMBL/GenBank/DDBJ whole genome shotgun (WGS) entry which is preliminary data.</text>
</comment>
<name>A0AAW9A918_9BACL</name>
<dbReference type="InterPro" id="IPR011711">
    <property type="entry name" value="GntR_C"/>
</dbReference>
<evidence type="ECO:0000313" key="6">
    <source>
        <dbReference type="Proteomes" id="UP001271648"/>
    </source>
</evidence>
<keyword evidence="2" id="KW-0238">DNA-binding</keyword>
<dbReference type="RefSeq" id="WP_317940308.1">
    <property type="nucleotide sequence ID" value="NZ_JAUBDJ010000002.1"/>
</dbReference>
<dbReference type="Pfam" id="PF07729">
    <property type="entry name" value="FCD"/>
    <property type="match status" value="1"/>
</dbReference>
<reference evidence="5 6" key="1">
    <citation type="submission" date="2023-06" db="EMBL/GenBank/DDBJ databases">
        <title>Sporosarcina sp. nov., isolated from Korean traditional fermented seafood 'Jeotgal'.</title>
        <authorList>
            <person name="Yang A.I."/>
            <person name="Shin N.-R."/>
        </authorList>
    </citation>
    <scope>NUCLEOTIDE SEQUENCE [LARGE SCALE GENOMIC DNA]</scope>
    <source>
        <strain evidence="5 6">KCTC43456</strain>
    </source>
</reference>
<dbReference type="GO" id="GO:0003677">
    <property type="term" value="F:DNA binding"/>
    <property type="evidence" value="ECO:0007669"/>
    <property type="project" value="UniProtKB-KW"/>
</dbReference>
<keyword evidence="3" id="KW-0804">Transcription</keyword>
<organism evidence="5 6">
    <name type="scientific">Sporosarcina thermotolerans</name>
    <dbReference type="NCBI Taxonomy" id="633404"/>
    <lineage>
        <taxon>Bacteria</taxon>
        <taxon>Bacillati</taxon>
        <taxon>Bacillota</taxon>
        <taxon>Bacilli</taxon>
        <taxon>Bacillales</taxon>
        <taxon>Caryophanaceae</taxon>
        <taxon>Sporosarcina</taxon>
    </lineage>
</organism>
<keyword evidence="6" id="KW-1185">Reference proteome</keyword>
<dbReference type="Proteomes" id="UP001271648">
    <property type="component" value="Unassembled WGS sequence"/>
</dbReference>
<evidence type="ECO:0000256" key="1">
    <source>
        <dbReference type="ARBA" id="ARBA00023015"/>
    </source>
</evidence>
<accession>A0AAW9A918</accession>
<sequence>MWQIVEATHNEYALIVYDNLQIELKRMRAYTRRPDMIEKAVHYHEMIANAIANRDSHNAKMLMESHLQNNSELAMYELAVLSTSKQD</sequence>
<dbReference type="Gene3D" id="1.20.120.530">
    <property type="entry name" value="GntR ligand-binding domain-like"/>
    <property type="match status" value="1"/>
</dbReference>
<dbReference type="EMBL" id="JAUBDJ010000002">
    <property type="protein sequence ID" value="MDW0116203.1"/>
    <property type="molecule type" value="Genomic_DNA"/>
</dbReference>
<dbReference type="InterPro" id="IPR008920">
    <property type="entry name" value="TF_FadR/GntR_C"/>
</dbReference>
<evidence type="ECO:0000256" key="3">
    <source>
        <dbReference type="ARBA" id="ARBA00023163"/>
    </source>
</evidence>
<proteinExistence type="predicted"/>
<feature type="domain" description="GntR C-terminal" evidence="4">
    <location>
        <begin position="4"/>
        <end position="69"/>
    </location>
</feature>
<keyword evidence="1" id="KW-0805">Transcription regulation</keyword>